<dbReference type="Pfam" id="PF02938">
    <property type="entry name" value="GAD"/>
    <property type="match status" value="1"/>
</dbReference>
<evidence type="ECO:0000313" key="9">
    <source>
        <dbReference type="EMBL" id="WRP18302.1"/>
    </source>
</evidence>
<feature type="region of interest" description="Aspartate" evidence="7">
    <location>
        <begin position="208"/>
        <end position="211"/>
    </location>
</feature>
<dbReference type="Proteomes" id="UP001332192">
    <property type="component" value="Chromosome"/>
</dbReference>
<comment type="catalytic activity">
    <reaction evidence="7">
        <text>tRNA(Asx) + L-aspartate + ATP = L-aspartyl-tRNA(Asx) + AMP + diphosphate</text>
        <dbReference type="Rhea" id="RHEA:18349"/>
        <dbReference type="Rhea" id="RHEA-COMP:9710"/>
        <dbReference type="Rhea" id="RHEA-COMP:9711"/>
        <dbReference type="ChEBI" id="CHEBI:29991"/>
        <dbReference type="ChEBI" id="CHEBI:30616"/>
        <dbReference type="ChEBI" id="CHEBI:33019"/>
        <dbReference type="ChEBI" id="CHEBI:78442"/>
        <dbReference type="ChEBI" id="CHEBI:78516"/>
        <dbReference type="ChEBI" id="CHEBI:456215"/>
        <dbReference type="EC" id="6.1.1.23"/>
    </reaction>
</comment>
<feature type="binding site" evidence="7">
    <location>
        <position position="496"/>
    </location>
    <ligand>
        <name>L-aspartate</name>
        <dbReference type="ChEBI" id="CHEBI:29991"/>
    </ligand>
</feature>
<dbReference type="InterPro" id="IPR047090">
    <property type="entry name" value="AspRS_core"/>
</dbReference>
<evidence type="ECO:0000256" key="2">
    <source>
        <dbReference type="ARBA" id="ARBA00022598"/>
    </source>
</evidence>
<dbReference type="PRINTS" id="PR01042">
    <property type="entry name" value="TRNASYNTHASP"/>
</dbReference>
<dbReference type="PANTHER" id="PTHR22594:SF5">
    <property type="entry name" value="ASPARTATE--TRNA LIGASE, MITOCHONDRIAL"/>
    <property type="match status" value="1"/>
</dbReference>
<dbReference type="HAMAP" id="MF_00044">
    <property type="entry name" value="Asp_tRNA_synth_type1"/>
    <property type="match status" value="1"/>
</dbReference>
<evidence type="ECO:0000256" key="5">
    <source>
        <dbReference type="ARBA" id="ARBA00022917"/>
    </source>
</evidence>
<dbReference type="InterPro" id="IPR004364">
    <property type="entry name" value="Aa-tRNA-synt_II"/>
</dbReference>
<dbReference type="InterPro" id="IPR004115">
    <property type="entry name" value="GAD-like_sf"/>
</dbReference>
<feature type="binding site" evidence="7">
    <location>
        <position position="239"/>
    </location>
    <ligand>
        <name>ATP</name>
        <dbReference type="ChEBI" id="CHEBI:30616"/>
    </ligand>
</feature>
<feature type="binding site" evidence="7">
    <location>
        <begin position="541"/>
        <end position="544"/>
    </location>
    <ligand>
        <name>ATP</name>
        <dbReference type="ChEBI" id="CHEBI:30616"/>
    </ligand>
</feature>
<dbReference type="InterPro" id="IPR047089">
    <property type="entry name" value="Asp-tRNA-ligase_1_N"/>
</dbReference>
<dbReference type="InterPro" id="IPR002312">
    <property type="entry name" value="Asp/Asn-tRNA-synth_IIb"/>
</dbReference>
<keyword evidence="7" id="KW-0963">Cytoplasm</keyword>
<evidence type="ECO:0000256" key="4">
    <source>
        <dbReference type="ARBA" id="ARBA00022840"/>
    </source>
</evidence>
<dbReference type="CDD" id="cd04317">
    <property type="entry name" value="EcAspRS_like_N"/>
    <property type="match status" value="1"/>
</dbReference>
<dbReference type="CDD" id="cd00777">
    <property type="entry name" value="AspRS_core"/>
    <property type="match status" value="1"/>
</dbReference>
<dbReference type="PROSITE" id="PS50862">
    <property type="entry name" value="AA_TRNA_LIGASE_II"/>
    <property type="match status" value="1"/>
</dbReference>
<keyword evidence="4 7" id="KW-0067">ATP-binding</keyword>
<keyword evidence="6 7" id="KW-0030">Aminoacyl-tRNA synthetase</keyword>
<accession>A0ABZ1BZT9</accession>
<dbReference type="Gene3D" id="3.30.930.10">
    <property type="entry name" value="Bira Bifunctional Protein, Domain 2"/>
    <property type="match status" value="1"/>
</dbReference>
<dbReference type="InterPro" id="IPR006195">
    <property type="entry name" value="aa-tRNA-synth_II"/>
</dbReference>
<dbReference type="Pfam" id="PF00152">
    <property type="entry name" value="tRNA-synt_2"/>
    <property type="match status" value="1"/>
</dbReference>
<gene>
    <name evidence="7 9" type="primary">aspS</name>
    <name evidence="9" type="ORF">U7230_04650</name>
</gene>
<feature type="binding site" evidence="7">
    <location>
        <position position="489"/>
    </location>
    <ligand>
        <name>ATP</name>
        <dbReference type="ChEBI" id="CHEBI:30616"/>
    </ligand>
</feature>
<organism evidence="9 10">
    <name type="scientific">Carboxydichorda subterranea</name>
    <dbReference type="NCBI Taxonomy" id="3109565"/>
    <lineage>
        <taxon>Bacteria</taxon>
        <taxon>Bacillati</taxon>
        <taxon>Bacillota</taxon>
        <taxon>Limnochordia</taxon>
        <taxon>Limnochordales</taxon>
        <taxon>Geochordaceae</taxon>
        <taxon>Carboxydichorda</taxon>
    </lineage>
</organism>
<evidence type="ECO:0000256" key="7">
    <source>
        <dbReference type="HAMAP-Rule" id="MF_00044"/>
    </source>
</evidence>
<evidence type="ECO:0000256" key="3">
    <source>
        <dbReference type="ARBA" id="ARBA00022741"/>
    </source>
</evidence>
<dbReference type="NCBIfam" id="NF001750">
    <property type="entry name" value="PRK00476.1"/>
    <property type="match status" value="1"/>
</dbReference>
<feature type="domain" description="Aminoacyl-transfer RNA synthetases class-II family profile" evidence="8">
    <location>
        <begin position="151"/>
        <end position="562"/>
    </location>
</feature>
<keyword evidence="5 7" id="KW-0648">Protein biosynthesis</keyword>
<feature type="binding site" evidence="7">
    <location>
        <position position="455"/>
    </location>
    <ligand>
        <name>L-aspartate</name>
        <dbReference type="ChEBI" id="CHEBI:29991"/>
    </ligand>
</feature>
<feature type="site" description="Important for tRNA non-discrimination" evidence="7">
    <location>
        <position position="92"/>
    </location>
</feature>
<keyword evidence="3 7" id="KW-0547">Nucleotide-binding</keyword>
<reference evidence="9 10" key="1">
    <citation type="journal article" date="2024" name="Front. Microbiol.">
        <title>Novel thermophilic genera Geochorda gen. nov. and Carboxydochorda gen. nov. from the deep terrestrial subsurface reveal the ecophysiological diversity in the class Limnochordia.</title>
        <authorList>
            <person name="Karnachuk O.V."/>
            <person name="Lukina A.P."/>
            <person name="Avakyan M.R."/>
            <person name="Kadnikov V.V."/>
            <person name="Begmatov S."/>
            <person name="Beletsky A.V."/>
            <person name="Vlasova K.G."/>
            <person name="Novikov A.A."/>
            <person name="Shcherbakova V.A."/>
            <person name="Mardanov A.V."/>
            <person name="Ravin N.V."/>
        </authorList>
    </citation>
    <scope>NUCLEOTIDE SEQUENCE [LARGE SCALE GENOMIC DNA]</scope>
    <source>
        <strain evidence="9 10">L945</strain>
    </source>
</reference>
<dbReference type="PANTHER" id="PTHR22594">
    <property type="entry name" value="ASPARTYL/LYSYL-TRNA SYNTHETASE"/>
    <property type="match status" value="1"/>
</dbReference>
<keyword evidence="2 7" id="KW-0436">Ligase</keyword>
<feature type="site" description="Important for tRNA non-discrimination" evidence="7">
    <location>
        <position position="40"/>
    </location>
</feature>
<dbReference type="InterPro" id="IPR045864">
    <property type="entry name" value="aa-tRNA-synth_II/BPL/LPL"/>
</dbReference>
<evidence type="ECO:0000313" key="10">
    <source>
        <dbReference type="Proteomes" id="UP001332192"/>
    </source>
</evidence>
<dbReference type="EMBL" id="CP141615">
    <property type="protein sequence ID" value="WRP18302.1"/>
    <property type="molecule type" value="Genomic_DNA"/>
</dbReference>
<comment type="function">
    <text evidence="7">Aspartyl-tRNA synthetase with relaxed tRNA specificity since it is able to aspartylate not only its cognate tRNA(Asp) but also tRNA(Asn). Reaction proceeds in two steps: L-aspartate is first activated by ATP to form Asp-AMP and then transferred to the acceptor end of tRNA(Asp/Asn).</text>
</comment>
<evidence type="ECO:0000259" key="8">
    <source>
        <dbReference type="PROSITE" id="PS50862"/>
    </source>
</evidence>
<feature type="binding site" evidence="7">
    <location>
        <begin position="230"/>
        <end position="232"/>
    </location>
    <ligand>
        <name>ATP</name>
        <dbReference type="ChEBI" id="CHEBI:30616"/>
    </ligand>
</feature>
<dbReference type="Pfam" id="PF01336">
    <property type="entry name" value="tRNA_anti-codon"/>
    <property type="match status" value="1"/>
</dbReference>
<comment type="subunit">
    <text evidence="7">Homodimer.</text>
</comment>
<evidence type="ECO:0000256" key="6">
    <source>
        <dbReference type="ARBA" id="ARBA00023146"/>
    </source>
</evidence>
<dbReference type="SUPFAM" id="SSF55261">
    <property type="entry name" value="GAD domain-like"/>
    <property type="match status" value="1"/>
</dbReference>
<dbReference type="InterPro" id="IPR012340">
    <property type="entry name" value="NA-bd_OB-fold"/>
</dbReference>
<dbReference type="GO" id="GO:0004815">
    <property type="term" value="F:aspartate-tRNA ligase activity"/>
    <property type="evidence" value="ECO:0007669"/>
    <property type="project" value="UniProtKB-EC"/>
</dbReference>
<feature type="binding site" evidence="7">
    <location>
        <position position="184"/>
    </location>
    <ligand>
        <name>L-aspartate</name>
        <dbReference type="ChEBI" id="CHEBI:29991"/>
    </ligand>
</feature>
<protein>
    <recommendedName>
        <fullName evidence="7">Aspartate--tRNA(Asp/Asn) ligase</fullName>
        <ecNumber evidence="7">6.1.1.23</ecNumber>
    </recommendedName>
    <alternativeName>
        <fullName evidence="7">Aspartyl-tRNA synthetase</fullName>
        <shortName evidence="7">AspRS</shortName>
    </alternativeName>
    <alternativeName>
        <fullName evidence="7">Non-discriminating aspartyl-tRNA synthetase</fullName>
        <shortName evidence="7">ND-AspRS</shortName>
    </alternativeName>
</protein>
<keyword evidence="10" id="KW-1185">Reference proteome</keyword>
<dbReference type="Gene3D" id="2.40.50.140">
    <property type="entry name" value="Nucleic acid-binding proteins"/>
    <property type="match status" value="1"/>
</dbReference>
<dbReference type="EC" id="6.1.1.23" evidence="7"/>
<comment type="subcellular location">
    <subcellularLocation>
        <location evidence="7">Cytoplasm</location>
    </subcellularLocation>
</comment>
<dbReference type="SUPFAM" id="SSF50249">
    <property type="entry name" value="Nucleic acid-binding proteins"/>
    <property type="match status" value="1"/>
</dbReference>
<name>A0ABZ1BZT9_9FIRM</name>
<comment type="similarity">
    <text evidence="1 7">Belongs to the class-II aminoacyl-tRNA synthetase family. Type 1 subfamily.</text>
</comment>
<dbReference type="InterPro" id="IPR004365">
    <property type="entry name" value="NA-bd_OB_tRNA"/>
</dbReference>
<dbReference type="NCBIfam" id="TIGR00459">
    <property type="entry name" value="aspS_bact"/>
    <property type="match status" value="1"/>
</dbReference>
<dbReference type="Gene3D" id="3.30.1360.30">
    <property type="entry name" value="GAD-like domain"/>
    <property type="match status" value="1"/>
</dbReference>
<dbReference type="SUPFAM" id="SSF55681">
    <property type="entry name" value="Class II aaRS and biotin synthetases"/>
    <property type="match status" value="1"/>
</dbReference>
<dbReference type="InterPro" id="IPR029351">
    <property type="entry name" value="GAD_dom"/>
</dbReference>
<proteinExistence type="inferred from homology"/>
<sequence>MSGTTFGQLLKRTHEAGTLRKEHAGQDVRLDGWVLRRRDHGGLIFIDLRDRSGVVQVVVTPEAGQEVFQLAERLRPEDCIGVAGRVRRRLPGMENPQLVTGAVEVVASELRRYSASATPPFPVDHWTEVDEALRLRYRYLDLRRPGMLEVLKLRHRINDRIRRYMDRLGFLEIETPMLTRSTPEGARDYVVPSRVHPGHFYALPQSPQLFKQLLMVSGVERYYQIARCFRDEDLRADRQPEFTQLDVEMSFADEEDVLSLTEGLMAELFHEILGVEVRLPLPRLPFSEAMGRFGSDKPDLRIPGRILDVSEKLRGSGYRIFAEAVAAGRRVKALAMPVRPSRSELDQLVDEAPRLGLQGLTWAVVDGAELRSPVARHLQESEKTMLIALAREQGASLLLLAADEEETVLAALGRLRLELGERHGLVAKDRWELLWVVDFPLLEYNAQERRWEARHHPFTSPRPEDLPLLESDPARVRARAYDLVLNGVELGGGSIRIHDREVQERVFAAIGLSREQATAQFGFLLEAFEYGPPPHGGIALGLDRLVMMMAGRPSIRDVIAFPKTAQATCPLTGAPAPISERQLRELHLRVPQVPVP</sequence>
<dbReference type="InterPro" id="IPR004524">
    <property type="entry name" value="Asp-tRNA-ligase_1"/>
</dbReference>
<feature type="binding site" evidence="7">
    <location>
        <position position="230"/>
    </location>
    <ligand>
        <name>L-aspartate</name>
        <dbReference type="ChEBI" id="CHEBI:29991"/>
    </ligand>
</feature>
<evidence type="ECO:0000256" key="1">
    <source>
        <dbReference type="ARBA" id="ARBA00006303"/>
    </source>
</evidence>
<dbReference type="RefSeq" id="WP_324717573.1">
    <property type="nucleotide sequence ID" value="NZ_CP141615.1"/>
</dbReference>